<feature type="transmembrane region" description="Helical" evidence="6">
    <location>
        <begin position="250"/>
        <end position="272"/>
    </location>
</feature>
<name>A0A2T3AZJ9_AMORE</name>
<keyword evidence="9" id="KW-1185">Reference proteome</keyword>
<proteinExistence type="inferred from homology"/>
<dbReference type="STRING" id="857342.A0A2T3AZJ9"/>
<dbReference type="GO" id="GO:0016020">
    <property type="term" value="C:membrane"/>
    <property type="evidence" value="ECO:0007669"/>
    <property type="project" value="UniProtKB-SubCell"/>
</dbReference>
<dbReference type="Gene3D" id="1.20.1740.10">
    <property type="entry name" value="Amino acid/polyamine transporter I"/>
    <property type="match status" value="1"/>
</dbReference>
<dbReference type="PANTHER" id="PTHR22950">
    <property type="entry name" value="AMINO ACID TRANSPORTER"/>
    <property type="match status" value="1"/>
</dbReference>
<dbReference type="InParanoid" id="A0A2T3AZJ9"/>
<evidence type="ECO:0000256" key="1">
    <source>
        <dbReference type="ARBA" id="ARBA00004141"/>
    </source>
</evidence>
<comment type="subcellular location">
    <subcellularLocation>
        <location evidence="1">Membrane</location>
        <topology evidence="1">Multi-pass membrane protein</topology>
    </subcellularLocation>
</comment>
<dbReference type="EMBL" id="KZ679012">
    <property type="protein sequence ID" value="PSS16533.1"/>
    <property type="molecule type" value="Genomic_DNA"/>
</dbReference>
<accession>A0A2T3AZJ9</accession>
<feature type="transmembrane region" description="Helical" evidence="6">
    <location>
        <begin position="141"/>
        <end position="161"/>
    </location>
</feature>
<organism evidence="8 9">
    <name type="scientific">Amorphotheca resinae ATCC 22711</name>
    <dbReference type="NCBI Taxonomy" id="857342"/>
    <lineage>
        <taxon>Eukaryota</taxon>
        <taxon>Fungi</taxon>
        <taxon>Dikarya</taxon>
        <taxon>Ascomycota</taxon>
        <taxon>Pezizomycotina</taxon>
        <taxon>Leotiomycetes</taxon>
        <taxon>Helotiales</taxon>
        <taxon>Amorphothecaceae</taxon>
        <taxon>Amorphotheca</taxon>
    </lineage>
</organism>
<evidence type="ECO:0000256" key="2">
    <source>
        <dbReference type="ARBA" id="ARBA00008066"/>
    </source>
</evidence>
<feature type="transmembrane region" description="Helical" evidence="6">
    <location>
        <begin position="113"/>
        <end position="135"/>
    </location>
</feature>
<sequence length="440" mass="48702">MLLGQPHGPDPLGDENTGEADIEYKTCTWWQTGMLMIAETISLGILSLPSVMSTVGLIPGLLLILGMGAFATYSGYVMFQFKMKYPWVKSMADAFEILFAPWGSKAKNIGKEVGGAAQVIFLIFSMASHILTWTICFNVLTEHAVCNIVWGIVALVVFWIFDLPRTLKKMSYFSVASFISIFTAVMITMIAVGIEVPGRGPTRYTLWPRPGVTFQQAFLSVSNIVFAYAGHVAFFGFIDEMKNPAEFPKSLALLQISDISMYCVVAIIVYRYAGTDVTSPALGSAGSTISKIAYGIAIPTIIIAGVIYGHVSSTYVYRRIFPTQRTKNTWTAWFLWAGITMILWTIAWIIAESIPEFNDMLALVSSLFASWFTYGVSGCFWLFLNWRKWTSTKRKSFLMLVNFCLVLMGGAICGMGLYTSGYAIHQESSRSAGSWSCRSS</sequence>
<feature type="transmembrane region" description="Helical" evidence="6">
    <location>
        <begin position="292"/>
        <end position="311"/>
    </location>
</feature>
<dbReference type="GeneID" id="36568958"/>
<dbReference type="Pfam" id="PF01490">
    <property type="entry name" value="Aa_trans"/>
    <property type="match status" value="1"/>
</dbReference>
<keyword evidence="4 6" id="KW-1133">Transmembrane helix</keyword>
<dbReference type="AlphaFoldDB" id="A0A2T3AZJ9"/>
<evidence type="ECO:0000256" key="4">
    <source>
        <dbReference type="ARBA" id="ARBA00022989"/>
    </source>
</evidence>
<dbReference type="GO" id="GO:0015179">
    <property type="term" value="F:L-amino acid transmembrane transporter activity"/>
    <property type="evidence" value="ECO:0007669"/>
    <property type="project" value="TreeGrafter"/>
</dbReference>
<protein>
    <recommendedName>
        <fullName evidence="7">Amino acid transporter transmembrane domain-containing protein</fullName>
    </recommendedName>
</protein>
<feature type="transmembrane region" description="Helical" evidence="6">
    <location>
        <begin position="214"/>
        <end position="238"/>
    </location>
</feature>
<keyword evidence="5 6" id="KW-0472">Membrane</keyword>
<evidence type="ECO:0000256" key="6">
    <source>
        <dbReference type="SAM" id="Phobius"/>
    </source>
</evidence>
<dbReference type="FunFam" id="1.20.1740.10:FF:000039">
    <property type="entry name" value="Neutral amino acid transporter (Eurofung)"/>
    <property type="match status" value="1"/>
</dbReference>
<feature type="transmembrane region" description="Helical" evidence="6">
    <location>
        <begin position="396"/>
        <end position="418"/>
    </location>
</feature>
<evidence type="ECO:0000256" key="3">
    <source>
        <dbReference type="ARBA" id="ARBA00022692"/>
    </source>
</evidence>
<dbReference type="Proteomes" id="UP000241818">
    <property type="component" value="Unassembled WGS sequence"/>
</dbReference>
<evidence type="ECO:0000259" key="7">
    <source>
        <dbReference type="Pfam" id="PF01490"/>
    </source>
</evidence>
<feature type="domain" description="Amino acid transporter transmembrane" evidence="7">
    <location>
        <begin position="26"/>
        <end position="418"/>
    </location>
</feature>
<feature type="transmembrane region" description="Helical" evidence="6">
    <location>
        <begin position="363"/>
        <end position="384"/>
    </location>
</feature>
<feature type="transmembrane region" description="Helical" evidence="6">
    <location>
        <begin position="173"/>
        <end position="194"/>
    </location>
</feature>
<dbReference type="OrthoDB" id="40134at2759"/>
<feature type="transmembrane region" description="Helical" evidence="6">
    <location>
        <begin position="57"/>
        <end position="79"/>
    </location>
</feature>
<dbReference type="InterPro" id="IPR013057">
    <property type="entry name" value="AA_transpt_TM"/>
</dbReference>
<dbReference type="PANTHER" id="PTHR22950:SF479">
    <property type="entry name" value="AMINO ACID TRANSPORTER (EUROFUNG)-RELATED"/>
    <property type="match status" value="1"/>
</dbReference>
<dbReference type="RefSeq" id="XP_024720041.1">
    <property type="nucleotide sequence ID" value="XM_024860877.1"/>
</dbReference>
<gene>
    <name evidence="8" type="ORF">M430DRAFT_103680</name>
</gene>
<comment type="similarity">
    <text evidence="2">Belongs to the amino acid/polyamine transporter 2 family.</text>
</comment>
<reference evidence="8 9" key="1">
    <citation type="journal article" date="2018" name="New Phytol.">
        <title>Comparative genomics and transcriptomics depict ericoid mycorrhizal fungi as versatile saprotrophs and plant mutualists.</title>
        <authorList>
            <person name="Martino E."/>
            <person name="Morin E."/>
            <person name="Grelet G.A."/>
            <person name="Kuo A."/>
            <person name="Kohler A."/>
            <person name="Daghino S."/>
            <person name="Barry K.W."/>
            <person name="Cichocki N."/>
            <person name="Clum A."/>
            <person name="Dockter R.B."/>
            <person name="Hainaut M."/>
            <person name="Kuo R.C."/>
            <person name="LaButti K."/>
            <person name="Lindahl B.D."/>
            <person name="Lindquist E.A."/>
            <person name="Lipzen A."/>
            <person name="Khouja H.R."/>
            <person name="Magnuson J."/>
            <person name="Murat C."/>
            <person name="Ohm R.A."/>
            <person name="Singer S.W."/>
            <person name="Spatafora J.W."/>
            <person name="Wang M."/>
            <person name="Veneault-Fourrey C."/>
            <person name="Henrissat B."/>
            <person name="Grigoriev I.V."/>
            <person name="Martin F.M."/>
            <person name="Perotto S."/>
        </authorList>
    </citation>
    <scope>NUCLEOTIDE SEQUENCE [LARGE SCALE GENOMIC DNA]</scope>
    <source>
        <strain evidence="8 9">ATCC 22711</strain>
    </source>
</reference>
<keyword evidence="3 6" id="KW-0812">Transmembrane</keyword>
<evidence type="ECO:0000313" key="9">
    <source>
        <dbReference type="Proteomes" id="UP000241818"/>
    </source>
</evidence>
<evidence type="ECO:0000256" key="5">
    <source>
        <dbReference type="ARBA" id="ARBA00023136"/>
    </source>
</evidence>
<feature type="transmembrane region" description="Helical" evidence="6">
    <location>
        <begin position="332"/>
        <end position="351"/>
    </location>
</feature>
<evidence type="ECO:0000313" key="8">
    <source>
        <dbReference type="EMBL" id="PSS16533.1"/>
    </source>
</evidence>